<organism evidence="2 3">
    <name type="scientific">Malus baccata</name>
    <name type="common">Siberian crab apple</name>
    <name type="synonym">Pyrus baccata</name>
    <dbReference type="NCBI Taxonomy" id="106549"/>
    <lineage>
        <taxon>Eukaryota</taxon>
        <taxon>Viridiplantae</taxon>
        <taxon>Streptophyta</taxon>
        <taxon>Embryophyta</taxon>
        <taxon>Tracheophyta</taxon>
        <taxon>Spermatophyta</taxon>
        <taxon>Magnoliopsida</taxon>
        <taxon>eudicotyledons</taxon>
        <taxon>Gunneridae</taxon>
        <taxon>Pentapetalae</taxon>
        <taxon>rosids</taxon>
        <taxon>fabids</taxon>
        <taxon>Rosales</taxon>
        <taxon>Rosaceae</taxon>
        <taxon>Amygdaloideae</taxon>
        <taxon>Maleae</taxon>
        <taxon>Malus</taxon>
    </lineage>
</organism>
<comment type="caution">
    <text evidence="2">The sequence shown here is derived from an EMBL/GenBank/DDBJ whole genome shotgun (WGS) entry which is preliminary data.</text>
</comment>
<gene>
    <name evidence="2" type="ORF">C1H46_008714</name>
</gene>
<evidence type="ECO:0000313" key="3">
    <source>
        <dbReference type="Proteomes" id="UP000315295"/>
    </source>
</evidence>
<protein>
    <submittedName>
        <fullName evidence="2">Uncharacterized protein</fullName>
    </submittedName>
</protein>
<evidence type="ECO:0000256" key="1">
    <source>
        <dbReference type="SAM" id="MobiDB-lite"/>
    </source>
</evidence>
<sequence length="61" mass="6018">MDGGVEGCELGVEGGLTADEGRDRKGGAKEEGEGGVDEVEKGLEWVCGGNGAMHLGSGGPD</sequence>
<dbReference type="Proteomes" id="UP000315295">
    <property type="component" value="Unassembled WGS sequence"/>
</dbReference>
<keyword evidence="3" id="KW-1185">Reference proteome</keyword>
<feature type="region of interest" description="Disordered" evidence="1">
    <location>
        <begin position="1"/>
        <end position="42"/>
    </location>
</feature>
<proteinExistence type="predicted"/>
<name>A0A540N3T7_MALBA</name>
<accession>A0A540N3T7</accession>
<feature type="compositionally biased region" description="Basic and acidic residues" evidence="1">
    <location>
        <begin position="19"/>
        <end position="42"/>
    </location>
</feature>
<dbReference type="AlphaFoldDB" id="A0A540N3T7"/>
<reference evidence="2 3" key="1">
    <citation type="journal article" date="2019" name="G3 (Bethesda)">
        <title>Sequencing of a Wild Apple (Malus baccata) Genome Unravels the Differences Between Cultivated and Wild Apple Species Regarding Disease Resistance and Cold Tolerance.</title>
        <authorList>
            <person name="Chen X."/>
        </authorList>
    </citation>
    <scope>NUCLEOTIDE SEQUENCE [LARGE SCALE GENOMIC DNA]</scope>
    <source>
        <strain evidence="3">cv. Shandingzi</strain>
        <tissue evidence="2">Leaves</tissue>
    </source>
</reference>
<dbReference type="EMBL" id="VIEB01000117">
    <property type="protein sequence ID" value="TQE05695.1"/>
    <property type="molecule type" value="Genomic_DNA"/>
</dbReference>
<evidence type="ECO:0000313" key="2">
    <source>
        <dbReference type="EMBL" id="TQE05695.1"/>
    </source>
</evidence>